<keyword evidence="2" id="KW-0238">DNA-binding</keyword>
<dbReference type="InterPro" id="IPR035965">
    <property type="entry name" value="PAS-like_dom_sf"/>
</dbReference>
<evidence type="ECO:0000256" key="3">
    <source>
        <dbReference type="ARBA" id="ARBA00023163"/>
    </source>
</evidence>
<keyword evidence="5" id="KW-1133">Transmembrane helix</keyword>
<keyword evidence="4" id="KW-0539">Nucleus</keyword>
<protein>
    <submittedName>
        <fullName evidence="8">Aryl hydrocarbon receptor nuclear translocator-like protein 1</fullName>
    </submittedName>
</protein>
<keyword evidence="5" id="KW-0812">Transmembrane</keyword>
<organism evidence="7 8">
    <name type="scientific">Aplysia californica</name>
    <name type="common">California sea hare</name>
    <dbReference type="NCBI Taxonomy" id="6500"/>
    <lineage>
        <taxon>Eukaryota</taxon>
        <taxon>Metazoa</taxon>
        <taxon>Spiralia</taxon>
        <taxon>Lophotrochozoa</taxon>
        <taxon>Mollusca</taxon>
        <taxon>Gastropoda</taxon>
        <taxon>Heterobranchia</taxon>
        <taxon>Euthyneura</taxon>
        <taxon>Tectipleura</taxon>
        <taxon>Aplysiida</taxon>
        <taxon>Aplysioidea</taxon>
        <taxon>Aplysiidae</taxon>
        <taxon>Aplysia</taxon>
    </lineage>
</organism>
<dbReference type="Pfam" id="PF14598">
    <property type="entry name" value="PAS_11"/>
    <property type="match status" value="1"/>
</dbReference>
<evidence type="ECO:0000313" key="8">
    <source>
        <dbReference type="RefSeq" id="XP_012941991.1"/>
    </source>
</evidence>
<dbReference type="Gene3D" id="3.30.450.20">
    <property type="entry name" value="PAS domain"/>
    <property type="match status" value="2"/>
</dbReference>
<keyword evidence="1" id="KW-0805">Transcription regulation</keyword>
<evidence type="ECO:0000256" key="2">
    <source>
        <dbReference type="ARBA" id="ARBA00023125"/>
    </source>
</evidence>
<name>A0ABM1A6W0_APLCA</name>
<dbReference type="NCBIfam" id="TIGR00229">
    <property type="entry name" value="sensory_box"/>
    <property type="match status" value="1"/>
</dbReference>
<keyword evidence="3" id="KW-0804">Transcription</keyword>
<keyword evidence="5" id="KW-0472">Membrane</keyword>
<dbReference type="PANTHER" id="PTHR23042">
    <property type="entry name" value="CIRCADIAN PROTEIN CLOCK/ARNT/BMAL/PAS"/>
    <property type="match status" value="1"/>
</dbReference>
<evidence type="ECO:0000259" key="6">
    <source>
        <dbReference type="PROSITE" id="PS50112"/>
    </source>
</evidence>
<proteinExistence type="predicted"/>
<gene>
    <name evidence="8" type="primary">LOC106012736</name>
</gene>
<evidence type="ECO:0000256" key="4">
    <source>
        <dbReference type="ARBA" id="ARBA00023242"/>
    </source>
</evidence>
<dbReference type="SUPFAM" id="SSF55785">
    <property type="entry name" value="PYP-like sensor domain (PAS domain)"/>
    <property type="match status" value="1"/>
</dbReference>
<sequence length="259" mass="29531">MKSAGKVSADLAASLKVKKELMEPTYHRKRKSERKHYKVIHCTGYLKSWSKAKIGLDEDSEAESDCSILSCLVAVGREQPALAPYMAEESSHIKVRSMEYMSRHTVEGKFTYVDERATVILGYLPQELLGTSVYEYYHQDDIPAMGQVHRKVLSSKEKLETDVYRFKLKNGRFIHLKSRCFGFRNPWTKEVEYVVSTNTVVQLQEVTSSGQMFDATVSLPEENNDFQGLEMMGEFSLFVCFICDLVCLFGCCFLIASSF</sequence>
<dbReference type="PROSITE" id="PS50112">
    <property type="entry name" value="PAS"/>
    <property type="match status" value="1"/>
</dbReference>
<dbReference type="SMART" id="SM00091">
    <property type="entry name" value="PAS"/>
    <property type="match status" value="1"/>
</dbReference>
<dbReference type="GeneID" id="106012736"/>
<feature type="domain" description="PAS" evidence="6">
    <location>
        <begin position="107"/>
        <end position="156"/>
    </location>
</feature>
<feature type="transmembrane region" description="Helical" evidence="5">
    <location>
        <begin position="235"/>
        <end position="256"/>
    </location>
</feature>
<evidence type="ECO:0000313" key="7">
    <source>
        <dbReference type="Proteomes" id="UP000694888"/>
    </source>
</evidence>
<dbReference type="RefSeq" id="XP_012941991.1">
    <property type="nucleotide sequence ID" value="XM_013086537.2"/>
</dbReference>
<dbReference type="InterPro" id="IPR001067">
    <property type="entry name" value="Nuc_translocat"/>
</dbReference>
<dbReference type="PRINTS" id="PR00785">
    <property type="entry name" value="NCTRNSLOCATR"/>
</dbReference>
<accession>A0ABM1A6W0</accession>
<reference evidence="8" key="1">
    <citation type="submission" date="2025-08" db="UniProtKB">
        <authorList>
            <consortium name="RefSeq"/>
        </authorList>
    </citation>
    <scope>IDENTIFICATION</scope>
</reference>
<dbReference type="CDD" id="cd00130">
    <property type="entry name" value="PAS"/>
    <property type="match status" value="1"/>
</dbReference>
<dbReference type="Proteomes" id="UP000694888">
    <property type="component" value="Unplaced"/>
</dbReference>
<dbReference type="InterPro" id="IPR050933">
    <property type="entry name" value="Circadian_TF"/>
</dbReference>
<keyword evidence="7" id="KW-1185">Reference proteome</keyword>
<dbReference type="InterPro" id="IPR000014">
    <property type="entry name" value="PAS"/>
</dbReference>
<evidence type="ECO:0000256" key="1">
    <source>
        <dbReference type="ARBA" id="ARBA00023015"/>
    </source>
</evidence>
<evidence type="ECO:0000256" key="5">
    <source>
        <dbReference type="SAM" id="Phobius"/>
    </source>
</evidence>